<dbReference type="AlphaFoldDB" id="A0A2K9NFR9"/>
<keyword evidence="2" id="KW-1185">Reference proteome</keyword>
<dbReference type="OrthoDB" id="8213325at2"/>
<accession>A0A2K9NFR9</accession>
<dbReference type="KEGG" id="ncb:C0V82_16100"/>
<gene>
    <name evidence="1" type="ORF">C0V82_16100</name>
</gene>
<sequence length="208" mass="22354">MITVITPAVSARLATVDALKAELGIDGGASDQALGDLIDQVSSAVAGWCRRSFGAETVRQTEWLRSAQGEIILARAAEQSMPLTIVSVAVDGSALTVDDYILEGGMLLRLCNGRPVLWRAGKVDAVYTAGYNLPEDGSPNLPAAVQRACLDLCVARWTGKGQDPNLRSRQIDGVGEDTWFDPDKRQVTEGMPDQTAAALRPYQRWIIA</sequence>
<organism evidence="1 2">
    <name type="scientific">Niveispirillum cyanobacteriorum</name>
    <dbReference type="NCBI Taxonomy" id="1612173"/>
    <lineage>
        <taxon>Bacteria</taxon>
        <taxon>Pseudomonadati</taxon>
        <taxon>Pseudomonadota</taxon>
        <taxon>Alphaproteobacteria</taxon>
        <taxon>Rhodospirillales</taxon>
        <taxon>Azospirillaceae</taxon>
        <taxon>Niveispirillum</taxon>
    </lineage>
</organism>
<dbReference type="EMBL" id="CP025612">
    <property type="protein sequence ID" value="AUN31951.1"/>
    <property type="molecule type" value="Genomic_DNA"/>
</dbReference>
<dbReference type="RefSeq" id="WP_102113505.1">
    <property type="nucleotide sequence ID" value="NZ_BMGN01000012.1"/>
</dbReference>
<proteinExistence type="predicted"/>
<dbReference type="Proteomes" id="UP000234752">
    <property type="component" value="Chromosome eg_2"/>
</dbReference>
<protein>
    <submittedName>
        <fullName evidence="1">Uncharacterized protein</fullName>
    </submittedName>
</protein>
<reference evidence="1 2" key="1">
    <citation type="submission" date="2017-12" db="EMBL/GenBank/DDBJ databases">
        <title>Genomes of bacteria within cyanobacterial aggregates.</title>
        <authorList>
            <person name="Cai H."/>
        </authorList>
    </citation>
    <scope>NUCLEOTIDE SEQUENCE [LARGE SCALE GENOMIC DNA]</scope>
    <source>
        <strain evidence="1 2">TH16</strain>
    </source>
</reference>
<evidence type="ECO:0000313" key="2">
    <source>
        <dbReference type="Proteomes" id="UP000234752"/>
    </source>
</evidence>
<evidence type="ECO:0000313" key="1">
    <source>
        <dbReference type="EMBL" id="AUN31951.1"/>
    </source>
</evidence>
<name>A0A2K9NFR9_9PROT</name>